<dbReference type="AlphaFoldDB" id="A0AA46STH1"/>
<evidence type="ECO:0000313" key="2">
    <source>
        <dbReference type="EMBL" id="UYK88249.1"/>
    </source>
</evidence>
<dbReference type="Proteomes" id="UP001320843">
    <property type="component" value="Unassembled WGS sequence"/>
</dbReference>
<sequence length="371" mass="41725">MSEAQANRFDYITAQPYRMLLEADFAEMQACLEARAWKAAMVLAGSLIEAVLVEHLEWLSPVTEALRIRKLMLQQVISECEDQHVITETTAKLCSAIKDYRNLIHPGKVMRDSVAAPDQSNALIVTALVGRIVLEVAASRKAKAGLTAEQLLRKIQRDSGSIAILPHLLRDIADKEKQRLMLDVLPKAYAESLIYDDFEWDAALPERISAAYRLAIKENPELAGVTTLQFYTLIRNGEATEIARHRTAFFRPTDLEHLDELKRPVVVDYLIGFLIEQGDSIPFGELAGVGPFLTVETLPKFLSPMLRYIRAAKVSTLAVRYVANELAKLPEDVKPSAREQITRLISMHKNRGNSKHAAELEELIEWIDIPF</sequence>
<accession>A0AA46STH1</accession>
<protein>
    <recommendedName>
        <fullName evidence="5">DUF4145 domain-containing protein</fullName>
    </recommendedName>
</protein>
<evidence type="ECO:0000313" key="4">
    <source>
        <dbReference type="Proteomes" id="UP001320843"/>
    </source>
</evidence>
<reference evidence="2 4" key="1">
    <citation type="submission" date="2022-06" db="EMBL/GenBank/DDBJ databases">
        <title>Dynamics of rice microbiomes reveals core vertical transmitted seed endophytes.</title>
        <authorList>
            <person name="Liao K."/>
            <person name="Zhang X."/>
        </authorList>
    </citation>
    <scope>NUCLEOTIDE SEQUENCE</scope>
    <source>
        <strain evidence="2">JR3-14</strain>
        <strain evidence="1 4">YT10-10-1</strain>
    </source>
</reference>
<organism evidence="2 3">
    <name type="scientific">Xanthomonas sacchari</name>
    <dbReference type="NCBI Taxonomy" id="56458"/>
    <lineage>
        <taxon>Bacteria</taxon>
        <taxon>Pseudomonadati</taxon>
        <taxon>Pseudomonadota</taxon>
        <taxon>Gammaproteobacteria</taxon>
        <taxon>Lysobacterales</taxon>
        <taxon>Lysobacteraceae</taxon>
        <taxon>Xanthomonas</taxon>
    </lineage>
</organism>
<evidence type="ECO:0008006" key="5">
    <source>
        <dbReference type="Google" id="ProtNLM"/>
    </source>
</evidence>
<dbReference type="EMBL" id="CP099534">
    <property type="protein sequence ID" value="UYK88249.1"/>
    <property type="molecule type" value="Genomic_DNA"/>
</dbReference>
<evidence type="ECO:0000313" key="1">
    <source>
        <dbReference type="EMBL" id="MCW0400392.1"/>
    </source>
</evidence>
<dbReference type="RefSeq" id="WP_017914606.1">
    <property type="nucleotide sequence ID" value="NZ_CP099530.1"/>
</dbReference>
<proteinExistence type="predicted"/>
<dbReference type="EMBL" id="JANFWR010000021">
    <property type="protein sequence ID" value="MCW0400392.1"/>
    <property type="molecule type" value="Genomic_DNA"/>
</dbReference>
<dbReference type="Proteomes" id="UP001164392">
    <property type="component" value="Chromosome"/>
</dbReference>
<gene>
    <name evidence="1" type="ORF">NB700_002948</name>
    <name evidence="2" type="ORF">NG824_17490</name>
</gene>
<evidence type="ECO:0000313" key="3">
    <source>
        <dbReference type="Proteomes" id="UP001164392"/>
    </source>
</evidence>
<keyword evidence="4" id="KW-1185">Reference proteome</keyword>
<name>A0AA46STH1_9XANT</name>